<feature type="DNA-binding region" description="Homeobox" evidence="8">
    <location>
        <begin position="179"/>
        <end position="238"/>
    </location>
</feature>
<dbReference type="Proteomes" id="UP001372834">
    <property type="component" value="Unassembled WGS sequence"/>
</dbReference>
<gene>
    <name evidence="14" type="ORF">RUM43_012894</name>
</gene>
<feature type="region of interest" description="Disordered" evidence="11">
    <location>
        <begin position="238"/>
        <end position="262"/>
    </location>
</feature>
<dbReference type="SMART" id="SM01109">
    <property type="entry name" value="CUT"/>
    <property type="match status" value="1"/>
</dbReference>
<evidence type="ECO:0000256" key="4">
    <source>
        <dbReference type="ARBA" id="ARBA00023125"/>
    </source>
</evidence>
<evidence type="ECO:0000256" key="9">
    <source>
        <dbReference type="RuleBase" id="RU000682"/>
    </source>
</evidence>
<feature type="compositionally biased region" description="Polar residues" evidence="11">
    <location>
        <begin position="249"/>
        <end position="262"/>
    </location>
</feature>
<dbReference type="PANTHER" id="PTHR14057">
    <property type="entry name" value="TRANSCRIPTION FACTOR ONECUT"/>
    <property type="match status" value="1"/>
</dbReference>
<dbReference type="GO" id="GO:0000981">
    <property type="term" value="F:DNA-binding transcription factor activity, RNA polymerase II-specific"/>
    <property type="evidence" value="ECO:0007669"/>
    <property type="project" value="TreeGrafter"/>
</dbReference>
<keyword evidence="4 8" id="KW-0238">DNA-binding</keyword>
<dbReference type="EMBL" id="JAWJWE010000006">
    <property type="protein sequence ID" value="KAK6633150.1"/>
    <property type="molecule type" value="Genomic_DNA"/>
</dbReference>
<dbReference type="InterPro" id="IPR051649">
    <property type="entry name" value="CUT_Homeobox"/>
</dbReference>
<comment type="subcellular location">
    <subcellularLocation>
        <location evidence="1 8 9">Nucleus</location>
    </subcellularLocation>
</comment>
<dbReference type="PROSITE" id="PS50071">
    <property type="entry name" value="HOMEOBOX_2"/>
    <property type="match status" value="1"/>
</dbReference>
<dbReference type="FunFam" id="1.10.260.40:FF:000005">
    <property type="entry name" value="One cut domain family member"/>
    <property type="match status" value="1"/>
</dbReference>
<feature type="domain" description="CUT" evidence="13">
    <location>
        <begin position="70"/>
        <end position="156"/>
    </location>
</feature>
<evidence type="ECO:0000313" key="15">
    <source>
        <dbReference type="Proteomes" id="UP001372834"/>
    </source>
</evidence>
<dbReference type="FunFam" id="1.10.10.60:FF:000054">
    <property type="entry name" value="One cut domain family member"/>
    <property type="match status" value="1"/>
</dbReference>
<keyword evidence="5 8" id="KW-0371">Homeobox</keyword>
<evidence type="ECO:0000256" key="1">
    <source>
        <dbReference type="ARBA" id="ARBA00004123"/>
    </source>
</evidence>
<reference evidence="14 15" key="1">
    <citation type="submission" date="2023-10" db="EMBL/GenBank/DDBJ databases">
        <title>Genomes of two closely related lineages of the louse Polyplax serrata with different host specificities.</title>
        <authorList>
            <person name="Martinu J."/>
            <person name="Tarabai H."/>
            <person name="Stefka J."/>
            <person name="Hypsa V."/>
        </authorList>
    </citation>
    <scope>NUCLEOTIDE SEQUENCE [LARGE SCALE GENOMIC DNA]</scope>
    <source>
        <strain evidence="14">HR10_N</strain>
    </source>
</reference>
<accession>A0AAN8RZE5</accession>
<protein>
    <recommendedName>
        <fullName evidence="10">One cut domain family member</fullName>
    </recommendedName>
</protein>
<evidence type="ECO:0000256" key="6">
    <source>
        <dbReference type="ARBA" id="ARBA00023163"/>
    </source>
</evidence>
<evidence type="ECO:0000256" key="3">
    <source>
        <dbReference type="ARBA" id="ARBA00023015"/>
    </source>
</evidence>
<dbReference type="SUPFAM" id="SSF47413">
    <property type="entry name" value="lambda repressor-like DNA-binding domains"/>
    <property type="match status" value="1"/>
</dbReference>
<dbReference type="PANTHER" id="PTHR14057:SF47">
    <property type="entry name" value="HOMEOBOX PROTEIN ONECUT"/>
    <property type="match status" value="1"/>
</dbReference>
<dbReference type="InterPro" id="IPR010982">
    <property type="entry name" value="Lambda_DNA-bd_dom_sf"/>
</dbReference>
<evidence type="ECO:0000313" key="14">
    <source>
        <dbReference type="EMBL" id="KAK6633150.1"/>
    </source>
</evidence>
<dbReference type="Pfam" id="PF00046">
    <property type="entry name" value="Homeodomain"/>
    <property type="match status" value="1"/>
</dbReference>
<evidence type="ECO:0000256" key="8">
    <source>
        <dbReference type="PROSITE-ProRule" id="PRU00108"/>
    </source>
</evidence>
<dbReference type="SMART" id="SM00389">
    <property type="entry name" value="HOX"/>
    <property type="match status" value="1"/>
</dbReference>
<feature type="region of interest" description="Disordered" evidence="11">
    <location>
        <begin position="499"/>
        <end position="524"/>
    </location>
</feature>
<evidence type="ECO:0000259" key="13">
    <source>
        <dbReference type="PROSITE" id="PS51042"/>
    </source>
</evidence>
<dbReference type="InterPro" id="IPR003350">
    <property type="entry name" value="CUT_dom"/>
</dbReference>
<feature type="region of interest" description="Disordered" evidence="11">
    <location>
        <begin position="54"/>
        <end position="76"/>
    </location>
</feature>
<keyword evidence="3 10" id="KW-0805">Transcription regulation</keyword>
<dbReference type="GO" id="GO:0000978">
    <property type="term" value="F:RNA polymerase II cis-regulatory region sequence-specific DNA binding"/>
    <property type="evidence" value="ECO:0007669"/>
    <property type="project" value="TreeGrafter"/>
</dbReference>
<dbReference type="InterPro" id="IPR009057">
    <property type="entry name" value="Homeodomain-like_sf"/>
</dbReference>
<comment type="caution">
    <text evidence="14">The sequence shown here is derived from an EMBL/GenBank/DDBJ whole genome shotgun (WGS) entry which is preliminary data.</text>
</comment>
<dbReference type="InterPro" id="IPR001356">
    <property type="entry name" value="HD"/>
</dbReference>
<evidence type="ECO:0000256" key="7">
    <source>
        <dbReference type="ARBA" id="ARBA00023242"/>
    </source>
</evidence>
<dbReference type="Pfam" id="PF02376">
    <property type="entry name" value="CUT"/>
    <property type="match status" value="1"/>
</dbReference>
<proteinExistence type="inferred from homology"/>
<keyword evidence="6 10" id="KW-0804">Transcription</keyword>
<dbReference type="Gene3D" id="1.10.260.40">
    <property type="entry name" value="lambda repressor-like DNA-binding domains"/>
    <property type="match status" value="1"/>
</dbReference>
<evidence type="ECO:0000256" key="5">
    <source>
        <dbReference type="ARBA" id="ARBA00023155"/>
    </source>
</evidence>
<feature type="compositionally biased region" description="Polar residues" evidence="11">
    <location>
        <begin position="54"/>
        <end position="66"/>
    </location>
</feature>
<dbReference type="Gene3D" id="1.10.10.60">
    <property type="entry name" value="Homeodomain-like"/>
    <property type="match status" value="1"/>
</dbReference>
<evidence type="ECO:0000259" key="12">
    <source>
        <dbReference type="PROSITE" id="PS50071"/>
    </source>
</evidence>
<dbReference type="AlphaFoldDB" id="A0AAN8RZE5"/>
<keyword evidence="7 8" id="KW-0539">Nucleus</keyword>
<evidence type="ECO:0000256" key="10">
    <source>
        <dbReference type="RuleBase" id="RU361129"/>
    </source>
</evidence>
<dbReference type="PROSITE" id="PS51042">
    <property type="entry name" value="CUT"/>
    <property type="match status" value="1"/>
</dbReference>
<dbReference type="GO" id="GO:0005634">
    <property type="term" value="C:nucleus"/>
    <property type="evidence" value="ECO:0007669"/>
    <property type="project" value="UniProtKB-SubCell"/>
</dbReference>
<comment type="similarity">
    <text evidence="2 10">Belongs to the CUT homeobox family.</text>
</comment>
<name>A0AAN8RZE5_POLSC</name>
<dbReference type="SUPFAM" id="SSF46689">
    <property type="entry name" value="Homeodomain-like"/>
    <property type="match status" value="1"/>
</dbReference>
<dbReference type="CDD" id="cd00086">
    <property type="entry name" value="homeodomain"/>
    <property type="match status" value="1"/>
</dbReference>
<evidence type="ECO:0000256" key="11">
    <source>
        <dbReference type="SAM" id="MobiDB-lite"/>
    </source>
</evidence>
<feature type="domain" description="Homeobox" evidence="12">
    <location>
        <begin position="177"/>
        <end position="237"/>
    </location>
</feature>
<evidence type="ECO:0000256" key="2">
    <source>
        <dbReference type="ARBA" id="ARBA00008190"/>
    </source>
</evidence>
<sequence length="591" mass="66786">MEVELRAEKCRLCLAENVYIRNEGESNEELQDTICSNCCNHMFDVEEICESESSDNQTNETFSNGNIEHISPAPNEEEINTKQLAQQISAELKRYSIPQSVFAQKVLCRSQGTLSDLLRNPKPWSKLKSGRDTFRRMWKWLQEPEASRITTLRLACVDSLEKIKEDGFQKSSIPEVVKPKKPRLVFTDLQRRTLQAIFRETERPSKQMQVTIARQLDLEPSSVVNFFMNARRRSIDKWKDDKTEPDSQIIKNNNNVKAPQNGISKTKLQNSTVKSNVTSVIQTSPNKVDKPSVASIIRITHLTPVITKPTTIVPTPATIVTLPTDKEEKDDGSTMSTRNDILLSPQVKWEDEDNIEPNEFSSQFTSQSSGIKMVSSVIETSKIEDDIKQFDWKVEPEESIEYVETSPVNNDFTSLTSPMAFQDNSTVITNIPKTREYTNSPCNEYVPSPNCTEFNNSPEADYIPSSPTVEFIPKSPSPDFNPRTPEYIPSSPATISFLPPNYPQSPTSPARVDQLDDDENSNEQYTTLSTSGKVFLNKWNSEDSEEMSLNDSCYSSMATDDRNFLTTADHSLYSTPATLSVITNVIDPQSF</sequence>
<organism evidence="14 15">
    <name type="scientific">Polyplax serrata</name>
    <name type="common">Common mouse louse</name>
    <dbReference type="NCBI Taxonomy" id="468196"/>
    <lineage>
        <taxon>Eukaryota</taxon>
        <taxon>Metazoa</taxon>
        <taxon>Ecdysozoa</taxon>
        <taxon>Arthropoda</taxon>
        <taxon>Hexapoda</taxon>
        <taxon>Insecta</taxon>
        <taxon>Pterygota</taxon>
        <taxon>Neoptera</taxon>
        <taxon>Paraneoptera</taxon>
        <taxon>Psocodea</taxon>
        <taxon>Troctomorpha</taxon>
        <taxon>Phthiraptera</taxon>
        <taxon>Anoplura</taxon>
        <taxon>Polyplacidae</taxon>
        <taxon>Polyplax</taxon>
    </lineage>
</organism>